<accession>A0A2T2ZUF8</accession>
<reference evidence="1 2" key="1">
    <citation type="journal article" date="2018" name="Mycol. Prog.">
        <title>Coniella lustricola, a new species from submerged detritus.</title>
        <authorList>
            <person name="Raudabaugh D.B."/>
            <person name="Iturriaga T."/>
            <person name="Carver A."/>
            <person name="Mondo S."/>
            <person name="Pangilinan J."/>
            <person name="Lipzen A."/>
            <person name="He G."/>
            <person name="Amirebrahimi M."/>
            <person name="Grigoriev I.V."/>
            <person name="Miller A.N."/>
        </authorList>
    </citation>
    <scope>NUCLEOTIDE SEQUENCE [LARGE SCALE GENOMIC DNA]</scope>
    <source>
        <strain evidence="1 2">B22-T-1</strain>
    </source>
</reference>
<evidence type="ECO:0000313" key="1">
    <source>
        <dbReference type="EMBL" id="PSR77037.1"/>
    </source>
</evidence>
<evidence type="ECO:0000313" key="2">
    <source>
        <dbReference type="Proteomes" id="UP000241462"/>
    </source>
</evidence>
<dbReference type="EMBL" id="KZ678677">
    <property type="protein sequence ID" value="PSR77037.1"/>
    <property type="molecule type" value="Genomic_DNA"/>
</dbReference>
<dbReference type="InParanoid" id="A0A2T2ZUF8"/>
<dbReference type="AlphaFoldDB" id="A0A2T2ZUF8"/>
<gene>
    <name evidence="1" type="ORF">BD289DRAFT_445920</name>
</gene>
<dbReference type="Proteomes" id="UP000241462">
    <property type="component" value="Unassembled WGS sequence"/>
</dbReference>
<proteinExistence type="predicted"/>
<name>A0A2T2ZUF8_9PEZI</name>
<dbReference type="OrthoDB" id="414322at2759"/>
<organism evidence="1 2">
    <name type="scientific">Coniella lustricola</name>
    <dbReference type="NCBI Taxonomy" id="2025994"/>
    <lineage>
        <taxon>Eukaryota</taxon>
        <taxon>Fungi</taxon>
        <taxon>Dikarya</taxon>
        <taxon>Ascomycota</taxon>
        <taxon>Pezizomycotina</taxon>
        <taxon>Sordariomycetes</taxon>
        <taxon>Sordariomycetidae</taxon>
        <taxon>Diaporthales</taxon>
        <taxon>Schizoparmaceae</taxon>
        <taxon>Coniella</taxon>
    </lineage>
</organism>
<keyword evidence="2" id="KW-1185">Reference proteome</keyword>
<dbReference type="STRING" id="2025994.A0A2T2ZUF8"/>
<sequence length="376" mass="42984">MSLPPFDLEIQPFSECLTIILTTSPTPSSPSTELVDTILDSFREHCPVLLQCRIIVVFDTYDKVGPVNRLKKGHVTEEGATNFPVYKASVKEVILRDFCGIRDPRDVPAMMLEMGKAEYGSWGTAANPNATPYEIQSTPDRRVVFIEPVERLGFGLGVRSALRVVQTPYVWVQQHDWKLDAHIPVEPIVDVMKASRTNSEVPVKYVCLPSIRMLGYAESEHVLRYPALRQLTKTFKRDFIVASGACRDDDDDDDDDDNDSDGKHRTIPLTPLFFWHDKTHIASTAHYLERVFPSRLAMPRGAFIEDHIGQRARNQMKLGEWTRWACWLYYPDNGKEQCLKHLHGRTWRGTEAERKKIHEFRLQNGTLPEMSDQDSG</sequence>
<protein>
    <submittedName>
        <fullName evidence="1">Uncharacterized protein</fullName>
    </submittedName>
</protein>